<reference evidence="2" key="1">
    <citation type="submission" date="2021-12" db="EMBL/GenBank/DDBJ databases">
        <authorList>
            <person name="Martin H S."/>
        </authorList>
    </citation>
    <scope>NUCLEOTIDE SEQUENCE</scope>
</reference>
<dbReference type="EMBL" id="OV170228">
    <property type="protein sequence ID" value="CAH0730231.1"/>
    <property type="molecule type" value="Genomic_DNA"/>
</dbReference>
<evidence type="ECO:0000313" key="3">
    <source>
        <dbReference type="Proteomes" id="UP000838878"/>
    </source>
</evidence>
<sequence length="152" mass="17278">MDGDQIQETDCSQDDVGGSQESVNEDRNIIINEPTPEPSNTLQTNRRRKNPPELIEAGKTMNKALNTLNAVLNQKSENNFAHQEDECDLYGRKLAKKLRKFPEHERVNVMYELDGTIIRLLSRNTSHRHVTTPSPLSAHSSYSEPIFSTKMN</sequence>
<feature type="compositionally biased region" description="Acidic residues" evidence="1">
    <location>
        <begin position="1"/>
        <end position="13"/>
    </location>
</feature>
<keyword evidence="3" id="KW-1185">Reference proteome</keyword>
<name>A0A8J9YLS4_9NEOP</name>
<gene>
    <name evidence="2" type="ORF">BINO364_LOCUS15233</name>
</gene>
<proteinExistence type="predicted"/>
<dbReference type="Proteomes" id="UP000838878">
    <property type="component" value="Chromosome 8"/>
</dbReference>
<feature type="non-terminal residue" evidence="2">
    <location>
        <position position="152"/>
    </location>
</feature>
<protein>
    <submittedName>
        <fullName evidence="2">Uncharacterized protein</fullName>
    </submittedName>
</protein>
<organism evidence="2 3">
    <name type="scientific">Brenthis ino</name>
    <name type="common">lesser marbled fritillary</name>
    <dbReference type="NCBI Taxonomy" id="405034"/>
    <lineage>
        <taxon>Eukaryota</taxon>
        <taxon>Metazoa</taxon>
        <taxon>Ecdysozoa</taxon>
        <taxon>Arthropoda</taxon>
        <taxon>Hexapoda</taxon>
        <taxon>Insecta</taxon>
        <taxon>Pterygota</taxon>
        <taxon>Neoptera</taxon>
        <taxon>Endopterygota</taxon>
        <taxon>Lepidoptera</taxon>
        <taxon>Glossata</taxon>
        <taxon>Ditrysia</taxon>
        <taxon>Papilionoidea</taxon>
        <taxon>Nymphalidae</taxon>
        <taxon>Heliconiinae</taxon>
        <taxon>Argynnini</taxon>
        <taxon>Brenthis</taxon>
    </lineage>
</organism>
<accession>A0A8J9YLS4</accession>
<feature type="compositionally biased region" description="Polar residues" evidence="1">
    <location>
        <begin position="131"/>
        <end position="143"/>
    </location>
</feature>
<feature type="region of interest" description="Disordered" evidence="1">
    <location>
        <begin position="128"/>
        <end position="152"/>
    </location>
</feature>
<evidence type="ECO:0000313" key="2">
    <source>
        <dbReference type="EMBL" id="CAH0730231.1"/>
    </source>
</evidence>
<dbReference type="OrthoDB" id="6776070at2759"/>
<evidence type="ECO:0000256" key="1">
    <source>
        <dbReference type="SAM" id="MobiDB-lite"/>
    </source>
</evidence>
<dbReference type="AlphaFoldDB" id="A0A8J9YLS4"/>
<feature type="region of interest" description="Disordered" evidence="1">
    <location>
        <begin position="1"/>
        <end position="51"/>
    </location>
</feature>